<accession>A0ABS0B445</accession>
<evidence type="ECO:0000313" key="3">
    <source>
        <dbReference type="Proteomes" id="UP001429984"/>
    </source>
</evidence>
<feature type="compositionally biased region" description="Low complexity" evidence="1">
    <location>
        <begin position="1"/>
        <end position="20"/>
    </location>
</feature>
<sequence>MPAAAASAAATHAGTRPARASTHAEAEQWQLAMASARRQYLQRLWQSGDVNDRLAATLLSGDEGGSPYERLAQLLREHPDNALAAWHLTKYCALAASSCDSAATQATLQRLDPHNAATWLLAMDGAVMRDDMAAAAEYLTLAAQASHHDNHREETVSMLWQAVRDLPIPPRSQAVAEAQRQQLELKRPPSDDDVRVLNVAAVAAALAAPYYAPLARLCWGNPRIDAATSGDCRAVLTQLASASDMLDRGFALGGIVQMTAGTPANTAWREQYRQFLWLRTEGYARVGQDLAFVRSTWAQGEVGALQSLLAREGLTQAPPDWLPRAPGERALVITGHRMPGH</sequence>
<protein>
    <submittedName>
        <fullName evidence="2">Uncharacterized protein</fullName>
    </submittedName>
</protein>
<dbReference type="EMBL" id="JADLZT010000002">
    <property type="protein sequence ID" value="MBF6023153.1"/>
    <property type="molecule type" value="Genomic_DNA"/>
</dbReference>
<organism evidence="2 3">
    <name type="scientific">Lysobacter niastensis</name>
    <dbReference type="NCBI Taxonomy" id="380629"/>
    <lineage>
        <taxon>Bacteria</taxon>
        <taxon>Pseudomonadati</taxon>
        <taxon>Pseudomonadota</taxon>
        <taxon>Gammaproteobacteria</taxon>
        <taxon>Lysobacterales</taxon>
        <taxon>Lysobacteraceae</taxon>
        <taxon>Lysobacter</taxon>
    </lineage>
</organism>
<evidence type="ECO:0000256" key="1">
    <source>
        <dbReference type="SAM" id="MobiDB-lite"/>
    </source>
</evidence>
<keyword evidence="3" id="KW-1185">Reference proteome</keyword>
<dbReference type="Proteomes" id="UP001429984">
    <property type="component" value="Unassembled WGS sequence"/>
</dbReference>
<gene>
    <name evidence="2" type="ORF">IU514_03830</name>
</gene>
<reference evidence="2 3" key="1">
    <citation type="submission" date="2020-11" db="EMBL/GenBank/DDBJ databases">
        <title>Draft Genome Sequence and Secondary Metabolite Biosynthetic Potential of the Lysobacter niastensis Type strain DSM 18481.</title>
        <authorList>
            <person name="Turrini P."/>
            <person name="Artuso I."/>
            <person name="Tescari M."/>
            <person name="Lugli G.A."/>
            <person name="Frangipani E."/>
            <person name="Ventura M."/>
            <person name="Visca P."/>
        </authorList>
    </citation>
    <scope>NUCLEOTIDE SEQUENCE [LARGE SCALE GENOMIC DNA]</scope>
    <source>
        <strain evidence="2 3">DSM 18481</strain>
    </source>
</reference>
<name>A0ABS0B445_9GAMM</name>
<proteinExistence type="predicted"/>
<comment type="caution">
    <text evidence="2">The sequence shown here is derived from an EMBL/GenBank/DDBJ whole genome shotgun (WGS) entry which is preliminary data.</text>
</comment>
<feature type="region of interest" description="Disordered" evidence="1">
    <location>
        <begin position="1"/>
        <end position="24"/>
    </location>
</feature>
<evidence type="ECO:0000313" key="2">
    <source>
        <dbReference type="EMBL" id="MBF6023153.1"/>
    </source>
</evidence>